<evidence type="ECO:0000259" key="1">
    <source>
        <dbReference type="Pfam" id="PF06985"/>
    </source>
</evidence>
<dbReference type="Pfam" id="PF26639">
    <property type="entry name" value="Het-6_barrel"/>
    <property type="match status" value="1"/>
</dbReference>
<dbReference type="EMBL" id="LT853694">
    <property type="protein sequence ID" value="SMQ48465.1"/>
    <property type="molecule type" value="Genomic_DNA"/>
</dbReference>
<proteinExistence type="predicted"/>
<sequence length="688" mass="77162">MSEEAADIDRSAACSSIIGRATEVHKEKIGPPRPYTYSRIPEDDRWIRIVHLEPAPETTSPLRATVTTDRLEPRLFYEALSYSWGDPSVTEPLVLDDQHLAVTTNLAAGLRALRLTTERRVLWIDAICINQTDIEEKNRQVLLMREIYTHSSRTIVWLGPSDRLIRKEFELIRQEREAGEIELLLYHLPNALSALRSQRVAAECPWISRVWVVQEASFSRTITVQCGAGQCGWDAFLSNCQSFWGAWFLDSSIGQQIRTMALTRRMIKRGLRLGLLEALRFYRPLNSTRALDKVYAVVGLLQRPDEVVIDYAKDHRTLYRDVALLAMAQTRSLDILGDAVQRSHSTNRDDMKSWIPDWSDNDSTGAIAPGWTLEYLRHPESDGAMSSSPANSATAIAAASSPTLRPSTQFCASNDHFAMPILALDGSITLEAQFIDSIAEVGLYVPSTSEIFAYLWPQGAWLFRPSGIPKILQAFGNSLQSWVNVACRINGPHGALDDSYITGQPIKEALYFSLTKQELPWNRELSDSLELVVTAAAIHRRSLDRALWLLKHLIMPLPFPFSLAILLSSLGLYAILHPVEVLHWIHWMNHQEDYPEPPTDNIAFEKYLTTIGRTDKGLLGTFPGPTLASTGRLPTIPGDSVVLFKGASMPFVIRRSSEQWRLIGEAYVHGIMYGAAFDPSRCVPISIC</sequence>
<dbReference type="InterPro" id="IPR052895">
    <property type="entry name" value="HetReg/Transcr_Mod"/>
</dbReference>
<dbReference type="PANTHER" id="PTHR24148:SF64">
    <property type="entry name" value="HETEROKARYON INCOMPATIBILITY DOMAIN-CONTAINING PROTEIN"/>
    <property type="match status" value="1"/>
</dbReference>
<dbReference type="Pfam" id="PF06985">
    <property type="entry name" value="HET"/>
    <property type="match status" value="1"/>
</dbReference>
<reference evidence="2 3" key="1">
    <citation type="submission" date="2016-06" db="EMBL/GenBank/DDBJ databases">
        <authorList>
            <person name="Kjaerup R.B."/>
            <person name="Dalgaard T.S."/>
            <person name="Juul-Madsen H.R."/>
        </authorList>
    </citation>
    <scope>NUCLEOTIDE SEQUENCE [LARGE SCALE GENOMIC DNA]</scope>
</reference>
<dbReference type="AlphaFoldDB" id="A0A1X7RM11"/>
<evidence type="ECO:0000313" key="3">
    <source>
        <dbReference type="Proteomes" id="UP000215127"/>
    </source>
</evidence>
<protein>
    <recommendedName>
        <fullName evidence="1">Heterokaryon incompatibility domain-containing protein</fullName>
    </recommendedName>
</protein>
<gene>
    <name evidence="2" type="ORF">ZT3D7_G3614</name>
</gene>
<keyword evidence="3" id="KW-1185">Reference proteome</keyword>
<accession>A0A1X7RM11</accession>
<evidence type="ECO:0000313" key="2">
    <source>
        <dbReference type="EMBL" id="SMQ48465.1"/>
    </source>
</evidence>
<dbReference type="STRING" id="1276538.A0A1X7RM11"/>
<feature type="domain" description="Heterokaryon incompatibility" evidence="1">
    <location>
        <begin position="77"/>
        <end position="215"/>
    </location>
</feature>
<dbReference type="PANTHER" id="PTHR24148">
    <property type="entry name" value="ANKYRIN REPEAT DOMAIN-CONTAINING PROTEIN 39 HOMOLOG-RELATED"/>
    <property type="match status" value="1"/>
</dbReference>
<dbReference type="Proteomes" id="UP000215127">
    <property type="component" value="Chromosome 3"/>
</dbReference>
<dbReference type="InterPro" id="IPR010730">
    <property type="entry name" value="HET"/>
</dbReference>
<organism evidence="2 3">
    <name type="scientific">Zymoseptoria tritici (strain ST99CH_3D7)</name>
    <dbReference type="NCBI Taxonomy" id="1276538"/>
    <lineage>
        <taxon>Eukaryota</taxon>
        <taxon>Fungi</taxon>
        <taxon>Dikarya</taxon>
        <taxon>Ascomycota</taxon>
        <taxon>Pezizomycotina</taxon>
        <taxon>Dothideomycetes</taxon>
        <taxon>Dothideomycetidae</taxon>
        <taxon>Mycosphaerellales</taxon>
        <taxon>Mycosphaerellaceae</taxon>
        <taxon>Zymoseptoria</taxon>
    </lineage>
</organism>
<name>A0A1X7RM11_ZYMT9</name>